<evidence type="ECO:0000256" key="1">
    <source>
        <dbReference type="ARBA" id="ARBA00005836"/>
    </source>
</evidence>
<dbReference type="GO" id="GO:0006508">
    <property type="term" value="P:proteolysis"/>
    <property type="evidence" value="ECO:0007669"/>
    <property type="project" value="UniProtKB-KW"/>
</dbReference>
<accession>A0A6I0F072</accession>
<dbReference type="PANTHER" id="PTHR30624:SF4">
    <property type="entry name" value="METALLOPROTEASE TLDD"/>
    <property type="match status" value="1"/>
</dbReference>
<dbReference type="PIRSF" id="PIRSF004919">
    <property type="entry name" value="TldD"/>
    <property type="match status" value="1"/>
</dbReference>
<dbReference type="InterPro" id="IPR051463">
    <property type="entry name" value="Peptidase_U62_metallo"/>
</dbReference>
<gene>
    <name evidence="8" type="ORF">F9B85_11565</name>
</gene>
<reference evidence="8 9" key="1">
    <citation type="submission" date="2019-10" db="EMBL/GenBank/DDBJ databases">
        <title>Whole-genome sequence of the extremophile Heliorestis acidaminivorans DSM 24790.</title>
        <authorList>
            <person name="Kyndt J.A."/>
            <person name="Meyer T.E."/>
        </authorList>
    </citation>
    <scope>NUCLEOTIDE SEQUENCE [LARGE SCALE GENOMIC DNA]</scope>
    <source>
        <strain evidence="8 9">DSM 24790</strain>
    </source>
</reference>
<name>A0A6I0F072_9FIRM</name>
<dbReference type="OrthoDB" id="9803213at2"/>
<keyword evidence="9" id="KW-1185">Reference proteome</keyword>
<dbReference type="InterPro" id="IPR045569">
    <property type="entry name" value="Metalloprtase-TldD/E_C"/>
</dbReference>
<keyword evidence="4" id="KW-0482">Metalloprotease</keyword>
<feature type="domain" description="Metalloprotease TldD/E N-terminal" evidence="5">
    <location>
        <begin position="29"/>
        <end position="90"/>
    </location>
</feature>
<evidence type="ECO:0000313" key="9">
    <source>
        <dbReference type="Proteomes" id="UP000468766"/>
    </source>
</evidence>
<dbReference type="GO" id="GO:0005829">
    <property type="term" value="C:cytosol"/>
    <property type="evidence" value="ECO:0007669"/>
    <property type="project" value="TreeGrafter"/>
</dbReference>
<dbReference type="InterPro" id="IPR045570">
    <property type="entry name" value="Metalloprtase-TldD/E_cen_dom"/>
</dbReference>
<organism evidence="8 9">
    <name type="scientific">Heliorestis acidaminivorans</name>
    <dbReference type="NCBI Taxonomy" id="553427"/>
    <lineage>
        <taxon>Bacteria</taxon>
        <taxon>Bacillati</taxon>
        <taxon>Bacillota</taxon>
        <taxon>Clostridia</taxon>
        <taxon>Eubacteriales</taxon>
        <taxon>Heliobacteriaceae</taxon>
        <taxon>Heliorestis</taxon>
    </lineage>
</organism>
<dbReference type="GO" id="GO:0008237">
    <property type="term" value="F:metallopeptidase activity"/>
    <property type="evidence" value="ECO:0007669"/>
    <property type="project" value="UniProtKB-KW"/>
</dbReference>
<feature type="domain" description="Metalloprotease TldD/E C-terminal" evidence="6">
    <location>
        <begin position="233"/>
        <end position="465"/>
    </location>
</feature>
<comment type="caution">
    <text evidence="8">The sequence shown here is derived from an EMBL/GenBank/DDBJ whole genome shotgun (WGS) entry which is preliminary data.</text>
</comment>
<keyword evidence="3" id="KW-0378">Hydrolase</keyword>
<evidence type="ECO:0000259" key="5">
    <source>
        <dbReference type="Pfam" id="PF01523"/>
    </source>
</evidence>
<keyword evidence="2" id="KW-0645">Protease</keyword>
<dbReference type="InterPro" id="IPR002510">
    <property type="entry name" value="Metalloprtase-TldD/E_N"/>
</dbReference>
<dbReference type="Gene3D" id="3.30.2290.10">
    <property type="entry name" value="PmbA/TldD superfamily"/>
    <property type="match status" value="1"/>
</dbReference>
<dbReference type="Proteomes" id="UP000468766">
    <property type="component" value="Unassembled WGS sequence"/>
</dbReference>
<dbReference type="Pfam" id="PF19290">
    <property type="entry name" value="PmbA_TldD_2nd"/>
    <property type="match status" value="1"/>
</dbReference>
<dbReference type="InterPro" id="IPR035068">
    <property type="entry name" value="TldD/PmbA_N"/>
</dbReference>
<dbReference type="InterPro" id="IPR025502">
    <property type="entry name" value="TldD"/>
</dbReference>
<evidence type="ECO:0000259" key="7">
    <source>
        <dbReference type="Pfam" id="PF19290"/>
    </source>
</evidence>
<sequence>MVNNLSQSLEKDGLQEILDIAMSHGGDFADIYIEKKALNGIGCEDNKIERINSGTDAGAGIRVIAGDSTAYAYTNDVSFDGLAHAARVASHGARGDQVRKSRDLSTPLAPVDLSVQLRPDEVAIEKKVEKVLAANQHARTLDDRIKQVTVGFGDIIQQVTIANTEGVFVEDERIRSRFIVHAVAADGSLIQTGYEALGGSVGFEIFEEEAPEDIAQKAVDRALLMLEAKPAPSGTMPVVMAAEAGGTMVHEACGHGLEADLVQKGLSVYGGQKGQEVASPLVTVIDDGTIRGKYGTIRFDDEGTKGQKNVLIEKGVLKEFMYDRFTASKEKRESTGNGRRESYQHKPVPRMTNTLIAAGDEDPSAIIKDTKEGLLVKKMGGGQVNTTNGDFVFDVAEGYIIKDGEIVHAVRGATLTGNGPEVLRKVDRVGKDLGYAIGTCGKEGQGVPVSDAQPTMRIQSLIVGGTGGAPDSPNKKLPALANILSDGTPRIRRL</sequence>
<dbReference type="Pfam" id="PF01523">
    <property type="entry name" value="PmbA_TldD_1st"/>
    <property type="match status" value="1"/>
</dbReference>
<evidence type="ECO:0000256" key="4">
    <source>
        <dbReference type="ARBA" id="ARBA00023049"/>
    </source>
</evidence>
<dbReference type="InterPro" id="IPR036059">
    <property type="entry name" value="TldD/PmbA_sf"/>
</dbReference>
<feature type="domain" description="Metalloprotease TldD/E central" evidence="7">
    <location>
        <begin position="119"/>
        <end position="226"/>
    </location>
</feature>
<dbReference type="SUPFAM" id="SSF111283">
    <property type="entry name" value="Putative modulator of DNA gyrase, PmbA/TldD"/>
    <property type="match status" value="1"/>
</dbReference>
<dbReference type="PANTHER" id="PTHR30624">
    <property type="entry name" value="UNCHARACTERIZED PROTEIN TLDD AND PMBA"/>
    <property type="match status" value="1"/>
</dbReference>
<protein>
    <submittedName>
        <fullName evidence="8">TldD/PmbA family protein</fullName>
    </submittedName>
</protein>
<comment type="similarity">
    <text evidence="1">Belongs to the peptidase U62 family.</text>
</comment>
<evidence type="ECO:0000313" key="8">
    <source>
        <dbReference type="EMBL" id="KAB2951664.1"/>
    </source>
</evidence>
<evidence type="ECO:0000256" key="3">
    <source>
        <dbReference type="ARBA" id="ARBA00022801"/>
    </source>
</evidence>
<dbReference type="AlphaFoldDB" id="A0A6I0F072"/>
<evidence type="ECO:0000259" key="6">
    <source>
        <dbReference type="Pfam" id="PF19289"/>
    </source>
</evidence>
<dbReference type="FunFam" id="3.30.2290.10:FF:000003">
    <property type="entry name" value="Zinc-dependent protease, TldD/PmbA family"/>
    <property type="match status" value="1"/>
</dbReference>
<evidence type="ECO:0000256" key="2">
    <source>
        <dbReference type="ARBA" id="ARBA00022670"/>
    </source>
</evidence>
<dbReference type="EMBL" id="WBXO01000010">
    <property type="protein sequence ID" value="KAB2951664.1"/>
    <property type="molecule type" value="Genomic_DNA"/>
</dbReference>
<dbReference type="Pfam" id="PF19289">
    <property type="entry name" value="PmbA_TldD_3rd"/>
    <property type="match status" value="1"/>
</dbReference>
<proteinExistence type="inferred from homology"/>